<comment type="similarity">
    <text evidence="7">Belongs to the class I-like SAM-binding methyltransferase superfamily. TrmB family.</text>
</comment>
<dbReference type="InterPro" id="IPR029063">
    <property type="entry name" value="SAM-dependent_MTases_sf"/>
</dbReference>
<reference evidence="9 10" key="1">
    <citation type="journal article" date="2015" name="Stand. Genomic Sci.">
        <title>Genomic Encyclopedia of Bacterial and Archaeal Type Strains, Phase III: the genomes of soil and plant-associated and newly described type strains.</title>
        <authorList>
            <person name="Whitman W.B."/>
            <person name="Woyke T."/>
            <person name="Klenk H.P."/>
            <person name="Zhou Y."/>
            <person name="Lilburn T.G."/>
            <person name="Beck B.J."/>
            <person name="De Vos P."/>
            <person name="Vandamme P."/>
            <person name="Eisen J.A."/>
            <person name="Garrity G."/>
            <person name="Hugenholtz P."/>
            <person name="Kyrpides N.C."/>
        </authorList>
    </citation>
    <scope>NUCLEOTIDE SEQUENCE [LARGE SCALE GENOMIC DNA]</scope>
    <source>
        <strain evidence="9 10">RF6</strain>
    </source>
</reference>
<dbReference type="Proteomes" id="UP000291832">
    <property type="component" value="Unassembled WGS sequence"/>
</dbReference>
<evidence type="ECO:0000256" key="7">
    <source>
        <dbReference type="HAMAP-Rule" id="MF_01057"/>
    </source>
</evidence>
<evidence type="ECO:0000256" key="4">
    <source>
        <dbReference type="ARBA" id="ARBA00022679"/>
    </source>
</evidence>
<gene>
    <name evidence="7" type="primary">trmB</name>
    <name evidence="9" type="ORF">EV139_0357</name>
</gene>
<keyword evidence="3 7" id="KW-0489">Methyltransferase</keyword>
<organism evidence="9 10">
    <name type="scientific">Leucobacter luti</name>
    <dbReference type="NCBI Taxonomy" id="340320"/>
    <lineage>
        <taxon>Bacteria</taxon>
        <taxon>Bacillati</taxon>
        <taxon>Actinomycetota</taxon>
        <taxon>Actinomycetes</taxon>
        <taxon>Micrococcales</taxon>
        <taxon>Microbacteriaceae</taxon>
        <taxon>Leucobacter</taxon>
    </lineage>
</organism>
<protein>
    <recommendedName>
        <fullName evidence="7">tRNA (guanine-N(7)-)-methyltransferase</fullName>
        <ecNumber evidence="7">2.1.1.33</ecNumber>
    </recommendedName>
    <alternativeName>
        <fullName evidence="7">tRNA (guanine(46)-N(7))-methyltransferase</fullName>
    </alternativeName>
    <alternativeName>
        <fullName evidence="7">tRNA(m7G46)-methyltransferase</fullName>
    </alternativeName>
</protein>
<dbReference type="PROSITE" id="PS51625">
    <property type="entry name" value="SAM_MT_TRMB"/>
    <property type="match status" value="1"/>
</dbReference>
<dbReference type="SUPFAM" id="SSF53335">
    <property type="entry name" value="S-adenosyl-L-methionine-dependent methyltransferases"/>
    <property type="match status" value="1"/>
</dbReference>
<dbReference type="GO" id="GO:0043527">
    <property type="term" value="C:tRNA methyltransferase complex"/>
    <property type="evidence" value="ECO:0007669"/>
    <property type="project" value="TreeGrafter"/>
</dbReference>
<proteinExistence type="inferred from homology"/>
<comment type="pathway">
    <text evidence="7">tRNA modification; N(7)-methylguanine-tRNA biosynthesis.</text>
</comment>
<feature type="binding site" evidence="7">
    <location>
        <position position="129"/>
    </location>
    <ligand>
        <name>S-adenosyl-L-methionine</name>
        <dbReference type="ChEBI" id="CHEBI:59789"/>
    </ligand>
</feature>
<accession>A0A4Q7U4K2</accession>
<feature type="binding site" evidence="7">
    <location>
        <position position="215"/>
    </location>
    <ligand>
        <name>substrate</name>
    </ligand>
</feature>
<dbReference type="UniPathway" id="UPA00989"/>
<feature type="binding site" evidence="7">
    <location>
        <position position="179"/>
    </location>
    <ligand>
        <name>S-adenosyl-L-methionine</name>
        <dbReference type="ChEBI" id="CHEBI:59789"/>
    </ligand>
</feature>
<sequence>MVPRRGRGARPRFARRALPDYRCGVSEQKPFKPKNYDPTTFRDKPVSFVRRSGRMTSGQQRGWDELSPFYLLDVPRGPAATSVAEGATGDPEQLFGRAAPLVIEIGSGQGHAIVHAAAAHPEKNFLALEVFQAGLARTMTAADEEGVRNLRLAEANAPEVLERYLPAGSADEVWVFFPDPWPKQRHQKRRLINEEFAQIAARAIRPGGTLRLATDWEHYAEQMRAVLDAAPGFTRGFAGDWAERFEGRILTAFERKGTAKGRAIRDLAYTRA</sequence>
<evidence type="ECO:0000256" key="5">
    <source>
        <dbReference type="ARBA" id="ARBA00022691"/>
    </source>
</evidence>
<dbReference type="EC" id="2.1.1.33" evidence="7"/>
<dbReference type="GO" id="GO:0008176">
    <property type="term" value="F:tRNA (guanine(46)-N7)-methyltransferase activity"/>
    <property type="evidence" value="ECO:0007669"/>
    <property type="project" value="UniProtKB-UniRule"/>
</dbReference>
<dbReference type="Gene3D" id="3.40.50.150">
    <property type="entry name" value="Vaccinia Virus protein VP39"/>
    <property type="match status" value="1"/>
</dbReference>
<feature type="region of interest" description="Disordered" evidence="8">
    <location>
        <begin position="24"/>
        <end position="43"/>
    </location>
</feature>
<comment type="caution">
    <text evidence="9">The sequence shown here is derived from an EMBL/GenBank/DDBJ whole genome shotgun (WGS) entry which is preliminary data.</text>
</comment>
<keyword evidence="10" id="KW-1185">Reference proteome</keyword>
<dbReference type="PANTHER" id="PTHR23417">
    <property type="entry name" value="3-DEOXY-D-MANNO-OCTULOSONIC-ACID TRANSFERASE/TRNA GUANINE-N 7 - -METHYLTRANSFERASE"/>
    <property type="match status" value="1"/>
</dbReference>
<feature type="binding site" evidence="7">
    <location>
        <position position="183"/>
    </location>
    <ligand>
        <name>substrate</name>
    </ligand>
</feature>
<comment type="caution">
    <text evidence="7">Lacks conserved residue(s) required for the propagation of feature annotation.</text>
</comment>
<evidence type="ECO:0000313" key="9">
    <source>
        <dbReference type="EMBL" id="RZT68631.1"/>
    </source>
</evidence>
<comment type="catalytic activity">
    <reaction evidence="1 7">
        <text>guanosine(46) in tRNA + S-adenosyl-L-methionine = N(7)-methylguanosine(46) in tRNA + S-adenosyl-L-homocysteine</text>
        <dbReference type="Rhea" id="RHEA:42708"/>
        <dbReference type="Rhea" id="RHEA-COMP:10188"/>
        <dbReference type="Rhea" id="RHEA-COMP:10189"/>
        <dbReference type="ChEBI" id="CHEBI:57856"/>
        <dbReference type="ChEBI" id="CHEBI:59789"/>
        <dbReference type="ChEBI" id="CHEBI:74269"/>
        <dbReference type="ChEBI" id="CHEBI:74480"/>
        <dbReference type="EC" id="2.1.1.33"/>
    </reaction>
</comment>
<name>A0A4Q7U4K2_9MICO</name>
<evidence type="ECO:0000256" key="8">
    <source>
        <dbReference type="SAM" id="MobiDB-lite"/>
    </source>
</evidence>
<dbReference type="PANTHER" id="PTHR23417:SF14">
    <property type="entry name" value="PENTACOTRIPEPTIDE-REPEAT REGION OF PRORP DOMAIN-CONTAINING PROTEIN"/>
    <property type="match status" value="1"/>
</dbReference>
<dbReference type="InterPro" id="IPR055361">
    <property type="entry name" value="tRNA_methyltr_TrmB_bact"/>
</dbReference>
<comment type="function">
    <text evidence="2 7">Catalyzes the formation of N(7)-methylguanine at position 46 (m7G46) in tRNA.</text>
</comment>
<dbReference type="Pfam" id="PF02390">
    <property type="entry name" value="Methyltransf_4"/>
    <property type="match status" value="1"/>
</dbReference>
<dbReference type="HAMAP" id="MF_01057">
    <property type="entry name" value="tRNA_methyltr_TrmB"/>
    <property type="match status" value="1"/>
</dbReference>
<evidence type="ECO:0000313" key="10">
    <source>
        <dbReference type="Proteomes" id="UP000291832"/>
    </source>
</evidence>
<dbReference type="NCBIfam" id="TIGR00091">
    <property type="entry name" value="tRNA (guanosine(46)-N7)-methyltransferase TrmB"/>
    <property type="match status" value="1"/>
</dbReference>
<evidence type="ECO:0000256" key="6">
    <source>
        <dbReference type="ARBA" id="ARBA00022694"/>
    </source>
</evidence>
<keyword evidence="4 7" id="KW-0808">Transferase</keyword>
<evidence type="ECO:0000256" key="3">
    <source>
        <dbReference type="ARBA" id="ARBA00022603"/>
    </source>
</evidence>
<keyword evidence="5 7" id="KW-0949">S-adenosyl-L-methionine</keyword>
<dbReference type="AlphaFoldDB" id="A0A4Q7U4K2"/>
<evidence type="ECO:0000256" key="1">
    <source>
        <dbReference type="ARBA" id="ARBA00000142"/>
    </source>
</evidence>
<evidence type="ECO:0000256" key="2">
    <source>
        <dbReference type="ARBA" id="ARBA00003015"/>
    </source>
</evidence>
<dbReference type="OrthoDB" id="9802090at2"/>
<feature type="binding site" evidence="7">
    <location>
        <position position="104"/>
    </location>
    <ligand>
        <name>S-adenosyl-L-methionine</name>
        <dbReference type="ChEBI" id="CHEBI:59789"/>
    </ligand>
</feature>
<keyword evidence="6 7" id="KW-0819">tRNA processing</keyword>
<feature type="binding site" evidence="7">
    <location>
        <begin position="251"/>
        <end position="254"/>
    </location>
    <ligand>
        <name>substrate</name>
    </ligand>
</feature>
<dbReference type="EMBL" id="SHKI01000002">
    <property type="protein sequence ID" value="RZT68631.1"/>
    <property type="molecule type" value="Genomic_DNA"/>
</dbReference>
<dbReference type="InterPro" id="IPR003358">
    <property type="entry name" value="tRNA_(Gua-N-7)_MeTrfase_Trmb"/>
</dbReference>
<feature type="binding site" evidence="7">
    <location>
        <position position="156"/>
    </location>
    <ligand>
        <name>S-adenosyl-L-methionine</name>
        <dbReference type="ChEBI" id="CHEBI:59789"/>
    </ligand>
</feature>